<dbReference type="PANTHER" id="PTHR10809:SF136">
    <property type="entry name" value="MSP DOMAIN CONTAINING PROTEIN, EXPRESSED"/>
    <property type="match status" value="1"/>
</dbReference>
<dbReference type="GO" id="GO:0005886">
    <property type="term" value="C:plasma membrane"/>
    <property type="evidence" value="ECO:0007669"/>
    <property type="project" value="TreeGrafter"/>
</dbReference>
<accession>A0A0E0M9H9</accession>
<keyword evidence="6" id="KW-1185">Reference proteome</keyword>
<dbReference type="GO" id="GO:0061817">
    <property type="term" value="P:endoplasmic reticulum-plasma membrane tethering"/>
    <property type="evidence" value="ECO:0007669"/>
    <property type="project" value="TreeGrafter"/>
</dbReference>
<proteinExistence type="inferred from homology"/>
<evidence type="ECO:0000256" key="1">
    <source>
        <dbReference type="ARBA" id="ARBA00008932"/>
    </source>
</evidence>
<dbReference type="EnsemblPlants" id="OPUNC10G13650.1">
    <property type="protein sequence ID" value="OPUNC10G13650.1"/>
    <property type="gene ID" value="OPUNC10G13650"/>
</dbReference>
<evidence type="ECO:0000313" key="5">
    <source>
        <dbReference type="EnsemblPlants" id="OPUNC10G13650.1"/>
    </source>
</evidence>
<reference evidence="5" key="2">
    <citation type="submission" date="2018-05" db="EMBL/GenBank/DDBJ databases">
        <title>OpunRS2 (Oryza punctata Reference Sequence Version 2).</title>
        <authorList>
            <person name="Zhang J."/>
            <person name="Kudrna D."/>
            <person name="Lee S."/>
            <person name="Talag J."/>
            <person name="Welchert J."/>
            <person name="Wing R.A."/>
        </authorList>
    </citation>
    <scope>NUCLEOTIDE SEQUENCE [LARGE SCALE GENOMIC DNA]</scope>
</reference>
<protein>
    <recommendedName>
        <fullName evidence="4">MSP domain-containing protein</fullName>
    </recommendedName>
</protein>
<dbReference type="HOGENOM" id="CLU_036554_1_2_1"/>
<evidence type="ECO:0000256" key="3">
    <source>
        <dbReference type="SAM" id="Phobius"/>
    </source>
</evidence>
<evidence type="ECO:0000259" key="4">
    <source>
        <dbReference type="PROSITE" id="PS50202"/>
    </source>
</evidence>
<dbReference type="STRING" id="4537.A0A0E0M9H9"/>
<dbReference type="SUPFAM" id="SSF49354">
    <property type="entry name" value="PapD-like"/>
    <property type="match status" value="1"/>
</dbReference>
<dbReference type="Gramene" id="OPUNC10G13650.1">
    <property type="protein sequence ID" value="OPUNC10G13650.1"/>
    <property type="gene ID" value="OPUNC10G13650"/>
</dbReference>
<dbReference type="OMA" id="MFLRDEN"/>
<dbReference type="GO" id="GO:0005789">
    <property type="term" value="C:endoplasmic reticulum membrane"/>
    <property type="evidence" value="ECO:0007669"/>
    <property type="project" value="InterPro"/>
</dbReference>
<dbReference type="Proteomes" id="UP000026962">
    <property type="component" value="Chromosome 10"/>
</dbReference>
<dbReference type="InterPro" id="IPR016763">
    <property type="entry name" value="VAP"/>
</dbReference>
<evidence type="ECO:0000256" key="2">
    <source>
        <dbReference type="SAM" id="Coils"/>
    </source>
</evidence>
<dbReference type="InterPro" id="IPR000535">
    <property type="entry name" value="MSP_dom"/>
</dbReference>
<organism evidence="5">
    <name type="scientific">Oryza punctata</name>
    <name type="common">Red rice</name>
    <dbReference type="NCBI Taxonomy" id="4537"/>
    <lineage>
        <taxon>Eukaryota</taxon>
        <taxon>Viridiplantae</taxon>
        <taxon>Streptophyta</taxon>
        <taxon>Embryophyta</taxon>
        <taxon>Tracheophyta</taxon>
        <taxon>Spermatophyta</taxon>
        <taxon>Magnoliopsida</taxon>
        <taxon>Liliopsida</taxon>
        <taxon>Poales</taxon>
        <taxon>Poaceae</taxon>
        <taxon>BOP clade</taxon>
        <taxon>Oryzoideae</taxon>
        <taxon>Oryzeae</taxon>
        <taxon>Oryzinae</taxon>
        <taxon>Oryza</taxon>
    </lineage>
</organism>
<name>A0A0E0M9H9_ORYPU</name>
<keyword evidence="3" id="KW-1133">Transmembrane helix</keyword>
<dbReference type="InterPro" id="IPR013783">
    <property type="entry name" value="Ig-like_fold"/>
</dbReference>
<evidence type="ECO:0000313" key="6">
    <source>
        <dbReference type="Proteomes" id="UP000026962"/>
    </source>
</evidence>
<comment type="similarity">
    <text evidence="1">Belongs to the VAMP-associated protein (VAP) (TC 9.B.17) family.</text>
</comment>
<dbReference type="PROSITE" id="PS50202">
    <property type="entry name" value="MSP"/>
    <property type="match status" value="1"/>
</dbReference>
<dbReference type="InterPro" id="IPR008962">
    <property type="entry name" value="PapD-like_sf"/>
</dbReference>
<dbReference type="Gene3D" id="2.60.40.10">
    <property type="entry name" value="Immunoglobulins"/>
    <property type="match status" value="1"/>
</dbReference>
<dbReference type="PIRSF" id="PIRSF019693">
    <property type="entry name" value="VAMP-associated"/>
    <property type="match status" value="1"/>
</dbReference>
<dbReference type="FunFam" id="2.60.40.10:FF:000813">
    <property type="entry name" value="Vesicle-associated protein 1-1"/>
    <property type="match status" value="1"/>
</dbReference>
<dbReference type="Pfam" id="PF00635">
    <property type="entry name" value="Motile_Sperm"/>
    <property type="match status" value="1"/>
</dbReference>
<keyword evidence="3" id="KW-0472">Membrane</keyword>
<dbReference type="eggNOG" id="KOG0439">
    <property type="taxonomic scope" value="Eukaryota"/>
</dbReference>
<feature type="domain" description="MSP" evidence="4">
    <location>
        <begin position="7"/>
        <end position="127"/>
    </location>
</feature>
<dbReference type="PANTHER" id="PTHR10809">
    <property type="entry name" value="VESICLE-ASSOCIATED MEMBRANE PROTEIN-ASSOCIATED PROTEIN"/>
    <property type="match status" value="1"/>
</dbReference>
<dbReference type="GO" id="GO:0090158">
    <property type="term" value="P:endoplasmic reticulum membrane organization"/>
    <property type="evidence" value="ECO:0007669"/>
    <property type="project" value="TreeGrafter"/>
</dbReference>
<dbReference type="AlphaFoldDB" id="A0A0E0M9H9"/>
<reference evidence="5" key="1">
    <citation type="submission" date="2015-04" db="UniProtKB">
        <authorList>
            <consortium name="EnsemblPlants"/>
        </authorList>
    </citation>
    <scope>IDENTIFICATION</scope>
</reference>
<sequence length="274" mass="30241">MAASSDLVDVDPPELQFPFELDKQISCPLRIANKTERTVAFKVKTTSPKKYCVRPNNGVVRPRSASVVVVTMQAQTVAPPDLQCKDKFLVQSVVVGDDLSAKDITSQMFMRDENNMVEEVKLKVSYVMPPEPASEIAEESDIPKRILVMQQILDNVRSASELSSGNVSLRSAEMGTELGSPLGRFVRNDDMLKIASPVAETRIHAGSDEQYLELSALVAKLTEEKKSAVEQNRKLREELELARRQVSQHQGGFSLAFVLVIGLLSVILGCLVKK</sequence>
<keyword evidence="3" id="KW-0812">Transmembrane</keyword>
<keyword evidence="2" id="KW-0175">Coiled coil</keyword>
<feature type="coiled-coil region" evidence="2">
    <location>
        <begin position="211"/>
        <end position="252"/>
    </location>
</feature>
<feature type="transmembrane region" description="Helical" evidence="3">
    <location>
        <begin position="253"/>
        <end position="272"/>
    </location>
</feature>